<dbReference type="Pfam" id="PF02146">
    <property type="entry name" value="SIR2"/>
    <property type="match status" value="1"/>
</dbReference>
<feature type="compositionally biased region" description="Basic and acidic residues" evidence="9">
    <location>
        <begin position="60"/>
        <end position="74"/>
    </location>
</feature>
<dbReference type="PANTHER" id="PTHR11085:SF6">
    <property type="entry name" value="NAD-DEPENDENT PROTEIN DEACETYLASE SIRTUIN-2"/>
    <property type="match status" value="1"/>
</dbReference>
<name>A0A914CDP2_9BILA</name>
<protein>
    <submittedName>
        <fullName evidence="12">Deacetylase sirtuin-type domain-containing protein</fullName>
    </submittedName>
</protein>
<evidence type="ECO:0000256" key="2">
    <source>
        <dbReference type="ARBA" id="ARBA00022679"/>
    </source>
</evidence>
<dbReference type="GO" id="GO:0046872">
    <property type="term" value="F:metal ion binding"/>
    <property type="evidence" value="ECO:0007669"/>
    <property type="project" value="UniProtKB-KW"/>
</dbReference>
<keyword evidence="5" id="KW-0520">NAD</keyword>
<feature type="binding site" evidence="8">
    <location>
        <position position="254"/>
    </location>
    <ligand>
        <name>Zn(2+)</name>
        <dbReference type="ChEBI" id="CHEBI:29105"/>
    </ligand>
</feature>
<dbReference type="InterPro" id="IPR050134">
    <property type="entry name" value="NAD-dep_sirtuin_deacylases"/>
</dbReference>
<dbReference type="SUPFAM" id="SSF52467">
    <property type="entry name" value="DHS-like NAD/FAD-binding domain"/>
    <property type="match status" value="1"/>
</dbReference>
<evidence type="ECO:0000256" key="1">
    <source>
        <dbReference type="ARBA" id="ARBA00001947"/>
    </source>
</evidence>
<keyword evidence="11" id="KW-1185">Reference proteome</keyword>
<dbReference type="GO" id="GO:0017136">
    <property type="term" value="F:histone deacetylase activity, NAD-dependent"/>
    <property type="evidence" value="ECO:0007669"/>
    <property type="project" value="TreeGrafter"/>
</dbReference>
<keyword evidence="3 8" id="KW-0479">Metal-binding</keyword>
<comment type="cofactor">
    <cofactor evidence="1">
        <name>Zn(2+)</name>
        <dbReference type="ChEBI" id="CHEBI:29105"/>
    </cofactor>
</comment>
<dbReference type="InterPro" id="IPR029035">
    <property type="entry name" value="DHS-like_NAD/FAD-binding_dom"/>
</dbReference>
<feature type="domain" description="Deacetylase sirtuin-type" evidence="10">
    <location>
        <begin position="113"/>
        <end position="394"/>
    </location>
</feature>
<evidence type="ECO:0000256" key="9">
    <source>
        <dbReference type="SAM" id="MobiDB-lite"/>
    </source>
</evidence>
<feature type="binding site" evidence="8">
    <location>
        <position position="251"/>
    </location>
    <ligand>
        <name>Zn(2+)</name>
        <dbReference type="ChEBI" id="CHEBI:29105"/>
    </ligand>
</feature>
<evidence type="ECO:0000313" key="12">
    <source>
        <dbReference type="WBParaSite" id="ACRNAN_Path_836.g3210.t2"/>
    </source>
</evidence>
<dbReference type="Gene3D" id="3.40.50.1220">
    <property type="entry name" value="TPP-binding domain"/>
    <property type="match status" value="1"/>
</dbReference>
<feature type="region of interest" description="Disordered" evidence="9">
    <location>
        <begin position="33"/>
        <end position="81"/>
    </location>
</feature>
<proteinExistence type="predicted"/>
<organism evidence="11 12">
    <name type="scientific">Acrobeloides nanus</name>
    <dbReference type="NCBI Taxonomy" id="290746"/>
    <lineage>
        <taxon>Eukaryota</taxon>
        <taxon>Metazoa</taxon>
        <taxon>Ecdysozoa</taxon>
        <taxon>Nematoda</taxon>
        <taxon>Chromadorea</taxon>
        <taxon>Rhabditida</taxon>
        <taxon>Tylenchina</taxon>
        <taxon>Cephalobomorpha</taxon>
        <taxon>Cephaloboidea</taxon>
        <taxon>Cephalobidae</taxon>
        <taxon>Acrobeloides</taxon>
    </lineage>
</organism>
<dbReference type="AlphaFoldDB" id="A0A914CDP2"/>
<evidence type="ECO:0000259" key="10">
    <source>
        <dbReference type="PROSITE" id="PS50305"/>
    </source>
</evidence>
<accession>A0A914CDP2</accession>
<dbReference type="GO" id="GO:0005634">
    <property type="term" value="C:nucleus"/>
    <property type="evidence" value="ECO:0007669"/>
    <property type="project" value="TreeGrafter"/>
</dbReference>
<evidence type="ECO:0000256" key="8">
    <source>
        <dbReference type="PROSITE-ProRule" id="PRU00236"/>
    </source>
</evidence>
<evidence type="ECO:0000313" key="11">
    <source>
        <dbReference type="Proteomes" id="UP000887540"/>
    </source>
</evidence>
<keyword evidence="4 8" id="KW-0862">Zinc</keyword>
<dbReference type="InterPro" id="IPR026590">
    <property type="entry name" value="Ssirtuin_cat_dom"/>
</dbReference>
<evidence type="ECO:0000256" key="7">
    <source>
        <dbReference type="ARBA" id="ARBA00048905"/>
    </source>
</evidence>
<feature type="binding site" evidence="8">
    <location>
        <position position="282"/>
    </location>
    <ligand>
        <name>Zn(2+)</name>
        <dbReference type="ChEBI" id="CHEBI:29105"/>
    </ligand>
</feature>
<dbReference type="PROSITE" id="PS50305">
    <property type="entry name" value="SIRTUIN"/>
    <property type="match status" value="1"/>
</dbReference>
<evidence type="ECO:0000256" key="5">
    <source>
        <dbReference type="ARBA" id="ARBA00023027"/>
    </source>
</evidence>
<feature type="active site" description="Proton acceptor" evidence="8">
    <location>
        <position position="243"/>
    </location>
</feature>
<feature type="binding site" evidence="8">
    <location>
        <position position="277"/>
    </location>
    <ligand>
        <name>Zn(2+)</name>
        <dbReference type="ChEBI" id="CHEBI:29105"/>
    </ligand>
</feature>
<dbReference type="Gene3D" id="3.30.1600.10">
    <property type="entry name" value="SIR2/SIRT2 'Small Domain"/>
    <property type="match status" value="1"/>
</dbReference>
<dbReference type="GO" id="GO:0070403">
    <property type="term" value="F:NAD+ binding"/>
    <property type="evidence" value="ECO:0007669"/>
    <property type="project" value="InterPro"/>
</dbReference>
<reference evidence="12" key="1">
    <citation type="submission" date="2022-11" db="UniProtKB">
        <authorList>
            <consortium name="WormBaseParasite"/>
        </authorList>
    </citation>
    <scope>IDENTIFICATION</scope>
</reference>
<dbReference type="PANTHER" id="PTHR11085">
    <property type="entry name" value="NAD-DEPENDENT PROTEIN DEACYLASE SIRTUIN-5, MITOCHONDRIAL-RELATED"/>
    <property type="match status" value="1"/>
</dbReference>
<evidence type="ECO:0000256" key="4">
    <source>
        <dbReference type="ARBA" id="ARBA00022833"/>
    </source>
</evidence>
<evidence type="ECO:0000256" key="3">
    <source>
        <dbReference type="ARBA" id="ARBA00022723"/>
    </source>
</evidence>
<evidence type="ECO:0000256" key="6">
    <source>
        <dbReference type="ARBA" id="ARBA00048378"/>
    </source>
</evidence>
<comment type="catalytic activity">
    <reaction evidence="7">
        <text>N(6)-tetradecanoyl-L-lysyl-[protein] + NAD(+) + H2O = 2''-O-tetradecanoyl-ADP-D-ribose + nicotinamide + L-lysyl-[protein]</text>
        <dbReference type="Rhea" id="RHEA:70567"/>
        <dbReference type="Rhea" id="RHEA-COMP:9752"/>
        <dbReference type="Rhea" id="RHEA-COMP:15437"/>
        <dbReference type="ChEBI" id="CHEBI:15377"/>
        <dbReference type="ChEBI" id="CHEBI:17154"/>
        <dbReference type="ChEBI" id="CHEBI:29969"/>
        <dbReference type="ChEBI" id="CHEBI:57540"/>
        <dbReference type="ChEBI" id="CHEBI:141129"/>
        <dbReference type="ChEBI" id="CHEBI:189674"/>
    </reaction>
    <physiologicalReaction direction="left-to-right" evidence="7">
        <dbReference type="Rhea" id="RHEA:70568"/>
    </physiologicalReaction>
</comment>
<sequence>MVLVRQLRIELNPQVSDLLYSVNSFSIDHFEMSSSEKSKVNDTSTTKSAEDDDPTTAIGNDKKIQETDAKHEEPSSSSGSTVHNLYNRFVTSFEQALGSIQGYFISDTSQKKQKLENLTLEGVAEYIKEKQLRNIVFMVGAGISTSAGIPDFRSPGTGLYDNLEKYNLPDPQAIFEIGFFKKNPEPFFTLARELFPEKLKPTPCHYFIRLMDEKGLMRRCYTQNIDSLEYISGIKTDKVVTAHGSHHTNTCLSCHKKYNVDWITAKLKDKNVPVPKCEVSGCDGVVKPDIVFFGESLPKRFFTCAISDFPKCDLLIIMGTSLVVQPFAGMVHEVGDDVPRLLINLTEAGRVSRVERAIGLPGLCYDEEENLRDVFWKGTCDDGAWKLAELLGWKSELKSLMEREWAKIDREKLGT</sequence>
<comment type="catalytic activity">
    <reaction evidence="6">
        <text>N(6)-hexadecanoyl-L-lysyl-[protein] + NAD(+) + H2O = 2''-O-hexadecanoyl-ADP-D-ribose + nicotinamide + L-lysyl-[protein]</text>
        <dbReference type="Rhea" id="RHEA:70563"/>
        <dbReference type="Rhea" id="RHEA-COMP:9752"/>
        <dbReference type="Rhea" id="RHEA-COMP:14175"/>
        <dbReference type="ChEBI" id="CHEBI:15377"/>
        <dbReference type="ChEBI" id="CHEBI:17154"/>
        <dbReference type="ChEBI" id="CHEBI:29969"/>
        <dbReference type="ChEBI" id="CHEBI:57540"/>
        <dbReference type="ChEBI" id="CHEBI:138936"/>
        <dbReference type="ChEBI" id="CHEBI:189673"/>
    </reaction>
    <physiologicalReaction direction="left-to-right" evidence="6">
        <dbReference type="Rhea" id="RHEA:70564"/>
    </physiologicalReaction>
</comment>
<dbReference type="Proteomes" id="UP000887540">
    <property type="component" value="Unplaced"/>
</dbReference>
<dbReference type="CDD" id="cd01408">
    <property type="entry name" value="SIRT1"/>
    <property type="match status" value="1"/>
</dbReference>
<dbReference type="InterPro" id="IPR026591">
    <property type="entry name" value="Sirtuin_cat_small_dom_sf"/>
</dbReference>
<dbReference type="WBParaSite" id="ACRNAN_Path_836.g3210.t2">
    <property type="protein sequence ID" value="ACRNAN_Path_836.g3210.t2"/>
    <property type="gene ID" value="ACRNAN_Path_836.g3210"/>
</dbReference>
<dbReference type="InterPro" id="IPR003000">
    <property type="entry name" value="Sirtuin"/>
</dbReference>
<keyword evidence="2" id="KW-0808">Transferase</keyword>